<organism evidence="2 3">
    <name type="scientific">Maritalea myrionectae</name>
    <dbReference type="NCBI Taxonomy" id="454601"/>
    <lineage>
        <taxon>Bacteria</taxon>
        <taxon>Pseudomonadati</taxon>
        <taxon>Pseudomonadota</taxon>
        <taxon>Alphaproteobacteria</taxon>
        <taxon>Hyphomicrobiales</taxon>
        <taxon>Devosiaceae</taxon>
        <taxon>Maritalea</taxon>
    </lineage>
</organism>
<dbReference type="EMBL" id="CP021330">
    <property type="protein sequence ID" value="AVX03894.1"/>
    <property type="molecule type" value="Genomic_DNA"/>
</dbReference>
<dbReference type="RefSeq" id="WP_027834500.1">
    <property type="nucleotide sequence ID" value="NZ_CP021330.1"/>
</dbReference>
<dbReference type="STRING" id="1122213.GCA_000423365_01432"/>
<feature type="signal peptide" evidence="1">
    <location>
        <begin position="1"/>
        <end position="24"/>
    </location>
</feature>
<sequence>MYKAILPITAAISLAALATPAAFAEEKDYISTISIQGVGDVSAVPDMATVTSGVATDGETARDALTANSEAMAALIDVLKSSGVEDKDIQTSGFSVHPNYVHTDKRDANGYRMPPKIIGYRVSNNVTVAIRDLDSLGGVLDAAVTVGANTINGVNFGVSDTDELMKQARQNAMKDAIEKAELYTSAAGVDLGNIMNISENQSYSPAPMMKMGARMEMADAAMAVPVEAGEMTYSVTVNVQWEIDQAE</sequence>
<accession>A0A2R4MD89</accession>
<name>A0A2R4MD89_9HYPH</name>
<proteinExistence type="predicted"/>
<evidence type="ECO:0000313" key="3">
    <source>
        <dbReference type="Proteomes" id="UP000258927"/>
    </source>
</evidence>
<reference evidence="2 3" key="1">
    <citation type="submission" date="2017-05" db="EMBL/GenBank/DDBJ databases">
        <title>Genome Analysis of Maritalea myrionectae HL2708#5.</title>
        <authorList>
            <consortium name="Cotde Inc.-PKNU"/>
            <person name="Jang D."/>
            <person name="Oh H.-M."/>
        </authorList>
    </citation>
    <scope>NUCLEOTIDE SEQUENCE [LARGE SCALE GENOMIC DNA]</scope>
    <source>
        <strain evidence="2 3">HL2708#5</strain>
    </source>
</reference>
<protein>
    <submittedName>
        <fullName evidence="2">26 kDa periplasmic immunogenic protein</fullName>
    </submittedName>
</protein>
<dbReference type="GO" id="GO:0006974">
    <property type="term" value="P:DNA damage response"/>
    <property type="evidence" value="ECO:0007669"/>
    <property type="project" value="TreeGrafter"/>
</dbReference>
<dbReference type="InterPro" id="IPR007497">
    <property type="entry name" value="SIMPL/DUF541"/>
</dbReference>
<feature type="chain" id="PRO_5015351230" evidence="1">
    <location>
        <begin position="25"/>
        <end position="247"/>
    </location>
</feature>
<dbReference type="Gene3D" id="3.30.110.170">
    <property type="entry name" value="Protein of unknown function (DUF541), domain 1"/>
    <property type="match status" value="1"/>
</dbReference>
<dbReference type="PANTHER" id="PTHR34387:SF1">
    <property type="entry name" value="PERIPLASMIC IMMUNOGENIC PROTEIN"/>
    <property type="match status" value="1"/>
</dbReference>
<dbReference type="AlphaFoldDB" id="A0A2R4MD89"/>
<evidence type="ECO:0000313" key="2">
    <source>
        <dbReference type="EMBL" id="AVX03894.1"/>
    </source>
</evidence>
<dbReference type="InterPro" id="IPR052022">
    <property type="entry name" value="26kDa_periplasmic_antigen"/>
</dbReference>
<dbReference type="KEGG" id="mmyr:MXMO3_01363"/>
<evidence type="ECO:0000256" key="1">
    <source>
        <dbReference type="SAM" id="SignalP"/>
    </source>
</evidence>
<dbReference type="Gene3D" id="3.30.70.2970">
    <property type="entry name" value="Protein of unknown function (DUF541), domain 2"/>
    <property type="match status" value="1"/>
</dbReference>
<keyword evidence="3" id="KW-1185">Reference proteome</keyword>
<gene>
    <name evidence="2" type="ORF">MXMO3_01363</name>
</gene>
<dbReference type="PANTHER" id="PTHR34387">
    <property type="entry name" value="SLR1258 PROTEIN"/>
    <property type="match status" value="1"/>
</dbReference>
<dbReference type="Pfam" id="PF04402">
    <property type="entry name" value="SIMPL"/>
    <property type="match status" value="1"/>
</dbReference>
<keyword evidence="1" id="KW-0732">Signal</keyword>
<dbReference type="Proteomes" id="UP000258927">
    <property type="component" value="Chromosome"/>
</dbReference>